<dbReference type="AlphaFoldDB" id="A0A1B1YBT4"/>
<dbReference type="InterPro" id="IPR010994">
    <property type="entry name" value="RuvA_2-like"/>
</dbReference>
<protein>
    <submittedName>
        <fullName evidence="3">Competence protein ComEA</fullName>
    </submittedName>
</protein>
<dbReference type="EMBL" id="CP014672">
    <property type="protein sequence ID" value="ANW98214.1"/>
    <property type="molecule type" value="Genomic_DNA"/>
</dbReference>
<proteinExistence type="predicted"/>
<dbReference type="GO" id="GO:0006281">
    <property type="term" value="P:DNA repair"/>
    <property type="evidence" value="ECO:0007669"/>
    <property type="project" value="InterPro"/>
</dbReference>
<name>A0A1B1YBT4_THEST</name>
<accession>A0A1B1YBT4</accession>
<evidence type="ECO:0000313" key="4">
    <source>
        <dbReference type="Proteomes" id="UP000092971"/>
    </source>
</evidence>
<feature type="domain" description="Helix-hairpin-helix DNA-binding motif class 1" evidence="2">
    <location>
        <begin position="121"/>
        <end position="140"/>
    </location>
</feature>
<evidence type="ECO:0000313" key="3">
    <source>
        <dbReference type="EMBL" id="ANW98214.1"/>
    </source>
</evidence>
<dbReference type="InterPro" id="IPR003583">
    <property type="entry name" value="Hlx-hairpin-Hlx_DNA-bd_motif"/>
</dbReference>
<dbReference type="InterPro" id="IPR004509">
    <property type="entry name" value="Competence_ComEA_HhH"/>
</dbReference>
<dbReference type="PANTHER" id="PTHR21180">
    <property type="entry name" value="ENDONUCLEASE/EXONUCLEASE/PHOSPHATASE FAMILY DOMAIN-CONTAINING PROTEIN 1"/>
    <property type="match status" value="1"/>
</dbReference>
<dbReference type="RefSeq" id="WP_015358505.1">
    <property type="nucleotide sequence ID" value="NZ_CP014672.1"/>
</dbReference>
<dbReference type="PANTHER" id="PTHR21180:SF32">
    <property type="entry name" value="ENDONUCLEASE_EXONUCLEASE_PHOSPHATASE FAMILY DOMAIN-CONTAINING PROTEIN 1"/>
    <property type="match status" value="1"/>
</dbReference>
<dbReference type="SUPFAM" id="SSF47781">
    <property type="entry name" value="RuvA domain 2-like"/>
    <property type="match status" value="1"/>
</dbReference>
<dbReference type="GO" id="GO:0015628">
    <property type="term" value="P:protein secretion by the type II secretion system"/>
    <property type="evidence" value="ECO:0007669"/>
    <property type="project" value="TreeGrafter"/>
</dbReference>
<feature type="domain" description="Helix-hairpin-helix DNA-binding motif class 1" evidence="2">
    <location>
        <begin position="91"/>
        <end position="110"/>
    </location>
</feature>
<feature type="transmembrane region" description="Helical" evidence="1">
    <location>
        <begin position="16"/>
        <end position="34"/>
    </location>
</feature>
<dbReference type="Pfam" id="PF12836">
    <property type="entry name" value="HHH_3"/>
    <property type="match status" value="1"/>
</dbReference>
<dbReference type="SMART" id="SM00278">
    <property type="entry name" value="HhH1"/>
    <property type="match status" value="2"/>
</dbReference>
<keyword evidence="1" id="KW-0812">Transmembrane</keyword>
<dbReference type="Gene3D" id="1.10.150.280">
    <property type="entry name" value="AF1531-like domain"/>
    <property type="match status" value="1"/>
</dbReference>
<keyword evidence="1" id="KW-1133">Transmembrane helix</keyword>
<evidence type="ECO:0000256" key="1">
    <source>
        <dbReference type="SAM" id="Phobius"/>
    </source>
</evidence>
<dbReference type="InterPro" id="IPR051675">
    <property type="entry name" value="Endo/Exo/Phosphatase_dom_1"/>
</dbReference>
<dbReference type="GO" id="GO:0015627">
    <property type="term" value="C:type II protein secretion system complex"/>
    <property type="evidence" value="ECO:0007669"/>
    <property type="project" value="TreeGrafter"/>
</dbReference>
<reference evidence="3 4" key="1">
    <citation type="submission" date="2016-02" db="EMBL/GenBank/DDBJ databases">
        <title>Comparison of Clostridium stercorarium subspecies using comparative genomics and transcriptomics.</title>
        <authorList>
            <person name="Schellenberg J."/>
            <person name="Thallinger G."/>
            <person name="Levin D.B."/>
            <person name="Zhang X."/>
            <person name="Alvare G."/>
            <person name="Fristensky B."/>
            <person name="Sparling R."/>
        </authorList>
    </citation>
    <scope>NUCLEOTIDE SEQUENCE [LARGE SCALE GENOMIC DNA]</scope>
    <source>
        <strain evidence="3 4">DSM 2910</strain>
    </source>
</reference>
<evidence type="ECO:0000259" key="2">
    <source>
        <dbReference type="SMART" id="SM00278"/>
    </source>
</evidence>
<gene>
    <name evidence="3" type="ORF">CSTERTH_03760</name>
</gene>
<organism evidence="3 4">
    <name type="scientific">Thermoclostridium stercorarium subsp. thermolacticum DSM 2910</name>
    <dbReference type="NCBI Taxonomy" id="1121336"/>
    <lineage>
        <taxon>Bacteria</taxon>
        <taxon>Bacillati</taxon>
        <taxon>Bacillota</taxon>
        <taxon>Clostridia</taxon>
        <taxon>Eubacteriales</taxon>
        <taxon>Oscillospiraceae</taxon>
        <taxon>Thermoclostridium</taxon>
    </lineage>
</organism>
<dbReference type="Proteomes" id="UP000092971">
    <property type="component" value="Chromosome"/>
</dbReference>
<dbReference type="GO" id="GO:0003677">
    <property type="term" value="F:DNA binding"/>
    <property type="evidence" value="ECO:0007669"/>
    <property type="project" value="InterPro"/>
</dbReference>
<dbReference type="OrthoDB" id="9790239at2"/>
<sequence length="157" mass="17887">MKFKILGIEITVRKEYAAIGVIMLILILAIWGWYLKTNRVEVFDAGKNKTEKQVQVEIQDNKSIEKNNTVIENTEVSNEPLYININTADLSTLMKLHGIGEVKARAIIEYRERNGPFKSIEEIKNVKGIGEATFQKIKDRIVVGTEGRKPLNMDLLK</sequence>
<keyword evidence="1" id="KW-0472">Membrane</keyword>
<dbReference type="NCBIfam" id="TIGR00426">
    <property type="entry name" value="competence protein ComEA helix-hairpin-helix repeat region"/>
    <property type="match status" value="1"/>
</dbReference>